<comment type="subcellular location">
    <subcellularLocation>
        <location evidence="1">Cell membrane</location>
    </subcellularLocation>
</comment>
<protein>
    <submittedName>
        <fullName evidence="7">Glycosyl transferase</fullName>
    </submittedName>
</protein>
<sequence>MSRGARWLANTDADSHVFPDWLAVQLALGADAVCGVVEVDDWSPHAPRVRHRYEAAYVDADGHAHIHGANLGVSARAYMRAGGFPPLPAHEDVALVRALEGTGADIAWSARSRVRTSSRRDPRARGGFGDYLRGLAADP</sequence>
<evidence type="ECO:0000256" key="6">
    <source>
        <dbReference type="SAM" id="MobiDB-lite"/>
    </source>
</evidence>
<reference evidence="7 8" key="1">
    <citation type="submission" date="2017-06" db="EMBL/GenBank/DDBJ databases">
        <authorList>
            <person name="Kim H.J."/>
            <person name="Triplett B.A."/>
        </authorList>
    </citation>
    <scope>NUCLEOTIDE SEQUENCE [LARGE SCALE GENOMIC DNA]</scope>
    <source>
        <strain evidence="7 8">DSM 14713</strain>
    </source>
</reference>
<evidence type="ECO:0000313" key="7">
    <source>
        <dbReference type="EMBL" id="ATB30635.1"/>
    </source>
</evidence>
<evidence type="ECO:0000256" key="2">
    <source>
        <dbReference type="ARBA" id="ARBA00022475"/>
    </source>
</evidence>
<dbReference type="PANTHER" id="PTHR43646:SF2">
    <property type="entry name" value="GLYCOSYLTRANSFERASE 2-LIKE DOMAIN-CONTAINING PROTEIN"/>
    <property type="match status" value="1"/>
</dbReference>
<evidence type="ECO:0000256" key="4">
    <source>
        <dbReference type="ARBA" id="ARBA00022679"/>
    </source>
</evidence>
<gene>
    <name evidence="7" type="ORF">MEBOL_004096</name>
</gene>
<keyword evidence="2" id="KW-1003">Cell membrane</keyword>
<dbReference type="KEGG" id="mbd:MEBOL_004096"/>
<feature type="region of interest" description="Disordered" evidence="6">
    <location>
        <begin position="115"/>
        <end position="139"/>
    </location>
</feature>
<dbReference type="GO" id="GO:0005886">
    <property type="term" value="C:plasma membrane"/>
    <property type="evidence" value="ECO:0007669"/>
    <property type="project" value="UniProtKB-SubCell"/>
</dbReference>
<evidence type="ECO:0000256" key="5">
    <source>
        <dbReference type="ARBA" id="ARBA00023136"/>
    </source>
</evidence>
<dbReference type="Gene3D" id="3.90.550.10">
    <property type="entry name" value="Spore Coat Polysaccharide Biosynthesis Protein SpsA, Chain A"/>
    <property type="match status" value="1"/>
</dbReference>
<keyword evidence="5" id="KW-0472">Membrane</keyword>
<dbReference type="GO" id="GO:0016757">
    <property type="term" value="F:glycosyltransferase activity"/>
    <property type="evidence" value="ECO:0007669"/>
    <property type="project" value="UniProtKB-KW"/>
</dbReference>
<keyword evidence="3" id="KW-0328">Glycosyltransferase</keyword>
<name>A0A250IFU4_9BACT</name>
<keyword evidence="4 7" id="KW-0808">Transferase</keyword>
<evidence type="ECO:0000256" key="3">
    <source>
        <dbReference type="ARBA" id="ARBA00022676"/>
    </source>
</evidence>
<proteinExistence type="predicted"/>
<keyword evidence="8" id="KW-1185">Reference proteome</keyword>
<dbReference type="PANTHER" id="PTHR43646">
    <property type="entry name" value="GLYCOSYLTRANSFERASE"/>
    <property type="match status" value="1"/>
</dbReference>
<dbReference type="InterPro" id="IPR029044">
    <property type="entry name" value="Nucleotide-diphossugar_trans"/>
</dbReference>
<dbReference type="AlphaFoldDB" id="A0A250IFU4"/>
<dbReference type="Proteomes" id="UP000217289">
    <property type="component" value="Chromosome"/>
</dbReference>
<organism evidence="7 8">
    <name type="scientific">Melittangium boletus DSM 14713</name>
    <dbReference type="NCBI Taxonomy" id="1294270"/>
    <lineage>
        <taxon>Bacteria</taxon>
        <taxon>Pseudomonadati</taxon>
        <taxon>Myxococcota</taxon>
        <taxon>Myxococcia</taxon>
        <taxon>Myxococcales</taxon>
        <taxon>Cystobacterineae</taxon>
        <taxon>Archangiaceae</taxon>
        <taxon>Melittangium</taxon>
    </lineage>
</organism>
<accession>A0A250IFU4</accession>
<dbReference type="EMBL" id="CP022163">
    <property type="protein sequence ID" value="ATB30635.1"/>
    <property type="molecule type" value="Genomic_DNA"/>
</dbReference>
<evidence type="ECO:0000313" key="8">
    <source>
        <dbReference type="Proteomes" id="UP000217289"/>
    </source>
</evidence>
<dbReference type="SUPFAM" id="SSF53448">
    <property type="entry name" value="Nucleotide-diphospho-sugar transferases"/>
    <property type="match status" value="1"/>
</dbReference>
<evidence type="ECO:0000256" key="1">
    <source>
        <dbReference type="ARBA" id="ARBA00004236"/>
    </source>
</evidence>
<dbReference type="RefSeq" id="WP_218920934.1">
    <property type="nucleotide sequence ID" value="NZ_CP022163.1"/>
</dbReference>